<evidence type="ECO:0000259" key="1">
    <source>
        <dbReference type="PROSITE" id="PS51186"/>
    </source>
</evidence>
<feature type="domain" description="N-acetyltransferase" evidence="1">
    <location>
        <begin position="75"/>
        <end position="207"/>
    </location>
</feature>
<dbReference type="GO" id="GO:0016747">
    <property type="term" value="F:acyltransferase activity, transferring groups other than amino-acyl groups"/>
    <property type="evidence" value="ECO:0007669"/>
    <property type="project" value="InterPro"/>
</dbReference>
<reference evidence="2 3" key="1">
    <citation type="submission" date="2014-04" db="EMBL/GenBank/DDBJ databases">
        <authorList>
            <consortium name="DOE Joint Genome Institute"/>
            <person name="Kuo A."/>
            <person name="Tarkka M."/>
            <person name="Buscot F."/>
            <person name="Kohler A."/>
            <person name="Nagy L.G."/>
            <person name="Floudas D."/>
            <person name="Copeland A."/>
            <person name="Barry K.W."/>
            <person name="Cichocki N."/>
            <person name="Veneault-Fourrey C."/>
            <person name="LaButti K."/>
            <person name="Lindquist E.A."/>
            <person name="Lipzen A."/>
            <person name="Lundell T."/>
            <person name="Morin E."/>
            <person name="Murat C."/>
            <person name="Sun H."/>
            <person name="Tunlid A."/>
            <person name="Henrissat B."/>
            <person name="Grigoriev I.V."/>
            <person name="Hibbett D.S."/>
            <person name="Martin F."/>
            <person name="Nordberg H.P."/>
            <person name="Cantor M.N."/>
            <person name="Hua S.X."/>
        </authorList>
    </citation>
    <scope>NUCLEOTIDE SEQUENCE [LARGE SCALE GENOMIC DNA]</scope>
    <source>
        <strain evidence="2 3">F 1598</strain>
    </source>
</reference>
<dbReference type="GO" id="GO:0009100">
    <property type="term" value="P:glycoprotein metabolic process"/>
    <property type="evidence" value="ECO:0007669"/>
    <property type="project" value="TreeGrafter"/>
</dbReference>
<dbReference type="Pfam" id="PF00583">
    <property type="entry name" value="Acetyltransf_1"/>
    <property type="match status" value="1"/>
</dbReference>
<dbReference type="Proteomes" id="UP000054166">
    <property type="component" value="Unassembled WGS sequence"/>
</dbReference>
<dbReference type="GO" id="GO:0016231">
    <property type="term" value="F:beta-N-acetylglucosaminidase activity"/>
    <property type="evidence" value="ECO:0007669"/>
    <property type="project" value="TreeGrafter"/>
</dbReference>
<dbReference type="CDD" id="cd04301">
    <property type="entry name" value="NAT_SF"/>
    <property type="match status" value="1"/>
</dbReference>
<dbReference type="InParanoid" id="A0A0C3BWL2"/>
<protein>
    <recommendedName>
        <fullName evidence="1">N-acetyltransferase domain-containing protein</fullName>
    </recommendedName>
</protein>
<dbReference type="PANTHER" id="PTHR13170:SF16">
    <property type="entry name" value="PROTEIN O-GLCNACASE"/>
    <property type="match status" value="1"/>
</dbReference>
<dbReference type="AlphaFoldDB" id="A0A0C3BWL2"/>
<dbReference type="InterPro" id="IPR000182">
    <property type="entry name" value="GNAT_dom"/>
</dbReference>
<dbReference type="InterPro" id="IPR016181">
    <property type="entry name" value="Acyl_CoA_acyltransferase"/>
</dbReference>
<organism evidence="2 3">
    <name type="scientific">Piloderma croceum (strain F 1598)</name>
    <dbReference type="NCBI Taxonomy" id="765440"/>
    <lineage>
        <taxon>Eukaryota</taxon>
        <taxon>Fungi</taxon>
        <taxon>Dikarya</taxon>
        <taxon>Basidiomycota</taxon>
        <taxon>Agaricomycotina</taxon>
        <taxon>Agaricomycetes</taxon>
        <taxon>Agaricomycetidae</taxon>
        <taxon>Atheliales</taxon>
        <taxon>Atheliaceae</taxon>
        <taxon>Piloderma</taxon>
    </lineage>
</organism>
<evidence type="ECO:0000313" key="2">
    <source>
        <dbReference type="EMBL" id="KIM90933.1"/>
    </source>
</evidence>
<dbReference type="HOGENOM" id="CLU_086044_1_0_1"/>
<dbReference type="OrthoDB" id="9975416at2759"/>
<reference evidence="3" key="2">
    <citation type="submission" date="2015-01" db="EMBL/GenBank/DDBJ databases">
        <title>Evolutionary Origins and Diversification of the Mycorrhizal Mutualists.</title>
        <authorList>
            <consortium name="DOE Joint Genome Institute"/>
            <consortium name="Mycorrhizal Genomics Consortium"/>
            <person name="Kohler A."/>
            <person name="Kuo A."/>
            <person name="Nagy L.G."/>
            <person name="Floudas D."/>
            <person name="Copeland A."/>
            <person name="Barry K.W."/>
            <person name="Cichocki N."/>
            <person name="Veneault-Fourrey C."/>
            <person name="LaButti K."/>
            <person name="Lindquist E.A."/>
            <person name="Lipzen A."/>
            <person name="Lundell T."/>
            <person name="Morin E."/>
            <person name="Murat C."/>
            <person name="Riley R."/>
            <person name="Ohm R."/>
            <person name="Sun H."/>
            <person name="Tunlid A."/>
            <person name="Henrissat B."/>
            <person name="Grigoriev I.V."/>
            <person name="Hibbett D.S."/>
            <person name="Martin F."/>
        </authorList>
    </citation>
    <scope>NUCLEOTIDE SEQUENCE [LARGE SCALE GENOMIC DNA]</scope>
    <source>
        <strain evidence="3">F 1598</strain>
    </source>
</reference>
<keyword evidence="3" id="KW-1185">Reference proteome</keyword>
<dbReference type="PROSITE" id="PS51186">
    <property type="entry name" value="GNAT"/>
    <property type="match status" value="1"/>
</dbReference>
<dbReference type="SUPFAM" id="SSF55729">
    <property type="entry name" value="Acyl-CoA N-acyltransferases (Nat)"/>
    <property type="match status" value="1"/>
</dbReference>
<dbReference type="PANTHER" id="PTHR13170">
    <property type="entry name" value="O-GLCNACASE"/>
    <property type="match status" value="1"/>
</dbReference>
<dbReference type="EMBL" id="KN832972">
    <property type="protein sequence ID" value="KIM90933.1"/>
    <property type="molecule type" value="Genomic_DNA"/>
</dbReference>
<accession>A0A0C3BWL2</accession>
<gene>
    <name evidence="2" type="ORF">PILCRDRAFT_811427</name>
</gene>
<name>A0A0C3BWL2_PILCF</name>
<sequence>MTVFLRQALESDAPSLSQICLLTASAGSSAEALHDHGELPGLVYAVPYVKLATTFGFVMVNDETSEVVGYVLGSYDTKVYERDAEEHWWPALRAKYPIDGPGKVTGKEADETYIKLFQKMDTSPEQSIAFSPAHIHIDILPQYQRQGWGKRLIACVVEYLKGKELDGVWVGMDPKNENAKKFYRKLGFKDIEAPGAYMGMRFDNWKA</sequence>
<dbReference type="Gene3D" id="3.40.630.30">
    <property type="match status" value="1"/>
</dbReference>
<evidence type="ECO:0000313" key="3">
    <source>
        <dbReference type="Proteomes" id="UP000054166"/>
    </source>
</evidence>
<dbReference type="InterPro" id="IPR051822">
    <property type="entry name" value="Glycosyl_Hydrolase_84"/>
</dbReference>
<proteinExistence type="predicted"/>
<dbReference type="STRING" id="765440.A0A0C3BWL2"/>